<sequence length="466" mass="53121">MKWQPKQYDWLPVGSCGKYDQVRTYEDVLGQFVTLYVTGIVAYIHLLWIRGESVLDWRPIFFPFSPLAVVIQHVFAILTIFFRFIKAKVKPEQEPFDIRISLRILFGRVPPTDDTAATTTGPIFLPEKKSTQEPPSADEFSNILSSAKALGLFVQFSSLVAYLAYCVLSTKLFLQRHSHDPSSLANADYTAVQLSVGGIFLALLTLPHTPLTALSLFTSPVPHHNRTPFTRALLFFRDSSAPTLYSPRYSPYLFSYLQQYRQLFYLEAIPAVLSAFDFGTLPPMPLNAIVNNYDSFGAIPLPQLPSDYHWREIGGRAAFALFMLHALRSAVRGRRLWENDALEAQEALLEPPTATATDSSASRDEANTLEGEEGSRARRAWRTVLARAQAFLADPLAYSPSVSTLFPYIMVGACAMNVADRVWPELRDWEVWPLDVPCPQQWRDPFVREWEWVWRWWDVDFLRFGH</sequence>
<reference evidence="1" key="1">
    <citation type="submission" date="2024-09" db="EMBL/GenBank/DDBJ databases">
        <title>Draft Genome Sequences of Neofusicoccum parvum.</title>
        <authorList>
            <person name="Ashida A."/>
            <person name="Camagna M."/>
            <person name="Tanaka A."/>
            <person name="Takemoto D."/>
        </authorList>
    </citation>
    <scope>NUCLEOTIDE SEQUENCE</scope>
    <source>
        <strain evidence="1">PPO83</strain>
    </source>
</reference>
<evidence type="ECO:0000313" key="2">
    <source>
        <dbReference type="Proteomes" id="UP001165186"/>
    </source>
</evidence>
<evidence type="ECO:0000313" key="1">
    <source>
        <dbReference type="EMBL" id="GME49901.1"/>
    </source>
</evidence>
<gene>
    <name evidence="1" type="primary">g1994</name>
    <name evidence="1" type="ORF">NpPPO83_00001994</name>
</gene>
<dbReference type="Proteomes" id="UP001165186">
    <property type="component" value="Unassembled WGS sequence"/>
</dbReference>
<keyword evidence="2" id="KW-1185">Reference proteome</keyword>
<protein>
    <submittedName>
        <fullName evidence="1">Heterokaryon incompatibility protein</fullName>
    </submittedName>
</protein>
<comment type="caution">
    <text evidence="1">The sequence shown here is derived from an EMBL/GenBank/DDBJ whole genome shotgun (WGS) entry which is preliminary data.</text>
</comment>
<organism evidence="1 2">
    <name type="scientific">Neofusicoccum parvum</name>
    <dbReference type="NCBI Taxonomy" id="310453"/>
    <lineage>
        <taxon>Eukaryota</taxon>
        <taxon>Fungi</taxon>
        <taxon>Dikarya</taxon>
        <taxon>Ascomycota</taxon>
        <taxon>Pezizomycotina</taxon>
        <taxon>Dothideomycetes</taxon>
        <taxon>Dothideomycetes incertae sedis</taxon>
        <taxon>Botryosphaeriales</taxon>
        <taxon>Botryosphaeriaceae</taxon>
        <taxon>Neofusicoccum</taxon>
    </lineage>
</organism>
<name>A0ACB5SNK6_9PEZI</name>
<proteinExistence type="predicted"/>
<dbReference type="EMBL" id="BSXG01000159">
    <property type="protein sequence ID" value="GME49901.1"/>
    <property type="molecule type" value="Genomic_DNA"/>
</dbReference>
<accession>A0ACB5SNK6</accession>